<dbReference type="Proteomes" id="UP000314294">
    <property type="component" value="Unassembled WGS sequence"/>
</dbReference>
<keyword evidence="2" id="KW-1185">Reference proteome</keyword>
<name>A0A4Z2G7U1_9TELE</name>
<accession>A0A4Z2G7U1</accession>
<dbReference type="AlphaFoldDB" id="A0A4Z2G7U1"/>
<evidence type="ECO:0000313" key="2">
    <source>
        <dbReference type="Proteomes" id="UP000314294"/>
    </source>
</evidence>
<reference evidence="1 2" key="1">
    <citation type="submission" date="2019-03" db="EMBL/GenBank/DDBJ databases">
        <title>First draft genome of Liparis tanakae, snailfish: a comprehensive survey of snailfish specific genes.</title>
        <authorList>
            <person name="Kim W."/>
            <person name="Song I."/>
            <person name="Jeong J.-H."/>
            <person name="Kim D."/>
            <person name="Kim S."/>
            <person name="Ryu S."/>
            <person name="Song J.Y."/>
            <person name="Lee S.K."/>
        </authorList>
    </citation>
    <scope>NUCLEOTIDE SEQUENCE [LARGE SCALE GENOMIC DNA]</scope>
    <source>
        <tissue evidence="1">Muscle</tissue>
    </source>
</reference>
<evidence type="ECO:0000313" key="1">
    <source>
        <dbReference type="EMBL" id="TNN49003.1"/>
    </source>
</evidence>
<organism evidence="1 2">
    <name type="scientific">Liparis tanakae</name>
    <name type="common">Tanaka's snailfish</name>
    <dbReference type="NCBI Taxonomy" id="230148"/>
    <lineage>
        <taxon>Eukaryota</taxon>
        <taxon>Metazoa</taxon>
        <taxon>Chordata</taxon>
        <taxon>Craniata</taxon>
        <taxon>Vertebrata</taxon>
        <taxon>Euteleostomi</taxon>
        <taxon>Actinopterygii</taxon>
        <taxon>Neopterygii</taxon>
        <taxon>Teleostei</taxon>
        <taxon>Neoteleostei</taxon>
        <taxon>Acanthomorphata</taxon>
        <taxon>Eupercaria</taxon>
        <taxon>Perciformes</taxon>
        <taxon>Cottioidei</taxon>
        <taxon>Cottales</taxon>
        <taxon>Liparidae</taxon>
        <taxon>Liparis</taxon>
    </lineage>
</organism>
<protein>
    <submittedName>
        <fullName evidence="1">Uncharacterized protein</fullName>
    </submittedName>
</protein>
<comment type="caution">
    <text evidence="1">The sequence shown here is derived from an EMBL/GenBank/DDBJ whole genome shotgun (WGS) entry which is preliminary data.</text>
</comment>
<proteinExistence type="predicted"/>
<dbReference type="EMBL" id="SRLO01000673">
    <property type="protein sequence ID" value="TNN49003.1"/>
    <property type="molecule type" value="Genomic_DNA"/>
</dbReference>
<sequence length="114" mass="13155">MEVWRTEVSIVVHDYYQLFIHSIMFIECVELLVGLRCVTSSSPHLDFGRDAQRGVARRLGVLPLLAVRLRPHQLDEVGVEVAPQQRLVRRDVEQQGHRVPVEARLQHLREERGG</sequence>
<gene>
    <name evidence="1" type="ORF">EYF80_040765</name>
</gene>